<accession>A0A1H2VQU7</accession>
<gene>
    <name evidence="2" type="ORF">SAMN05421783_107133</name>
</gene>
<keyword evidence="3" id="KW-1185">Reference proteome</keyword>
<organism evidence="2 3">
    <name type="scientific">Thiocapsa roseopersicina</name>
    <dbReference type="NCBI Taxonomy" id="1058"/>
    <lineage>
        <taxon>Bacteria</taxon>
        <taxon>Pseudomonadati</taxon>
        <taxon>Pseudomonadota</taxon>
        <taxon>Gammaproteobacteria</taxon>
        <taxon>Chromatiales</taxon>
        <taxon>Chromatiaceae</taxon>
        <taxon>Thiocapsa</taxon>
    </lineage>
</organism>
<feature type="compositionally biased region" description="Low complexity" evidence="1">
    <location>
        <begin position="147"/>
        <end position="160"/>
    </location>
</feature>
<dbReference type="AlphaFoldDB" id="A0A1H2VQU7"/>
<dbReference type="PANTHER" id="PTHR35336">
    <property type="entry name" value="ADENOSYLCOBINAMIDE AMIDOHYDROLASE"/>
    <property type="match status" value="1"/>
</dbReference>
<dbReference type="EMBL" id="FNNZ01000007">
    <property type="protein sequence ID" value="SDW70792.1"/>
    <property type="molecule type" value="Genomic_DNA"/>
</dbReference>
<dbReference type="STRING" id="1058.SAMN05421783_107133"/>
<reference evidence="3" key="1">
    <citation type="submission" date="2016-10" db="EMBL/GenBank/DDBJ databases">
        <authorList>
            <person name="Varghese N."/>
            <person name="Submissions S."/>
        </authorList>
    </citation>
    <scope>NUCLEOTIDE SEQUENCE [LARGE SCALE GENOMIC DNA]</scope>
    <source>
        <strain evidence="3">DSM 217</strain>
    </source>
</reference>
<keyword evidence="2" id="KW-0378">Hydrolase</keyword>
<evidence type="ECO:0000256" key="1">
    <source>
        <dbReference type="SAM" id="MobiDB-lite"/>
    </source>
</evidence>
<evidence type="ECO:0000313" key="3">
    <source>
        <dbReference type="Proteomes" id="UP000198816"/>
    </source>
</evidence>
<feature type="region of interest" description="Disordered" evidence="1">
    <location>
        <begin position="122"/>
        <end position="172"/>
    </location>
</feature>
<dbReference type="OrthoDB" id="9767827at2"/>
<proteinExistence type="predicted"/>
<dbReference type="GO" id="GO:0016787">
    <property type="term" value="F:hydrolase activity"/>
    <property type="evidence" value="ECO:0007669"/>
    <property type="project" value="UniProtKB-KW"/>
</dbReference>
<sequence>MLLEETDRYALHRQGRYLVVAFARPHRVLGTCRVNGGMSDSLTHLANHQSCEGVAHLARYETVLGLGARDYHARTCAEAGLPPETTALMGTAANMQCAVVAHADAEDLRVTVVATAGVTGNAVRAGDPAGWHEEADGSRPARRGRSGESAARTGSAGPTAGDPPPDDSGSGTIVTLVLINHPCTPACMVRAATMVTEAKSTALLDLRMPSLQSPGLATGTGTDQLAVAAPLAREAEWERHWAGGHNTLGELLGRATHDAVTRCLLLQNGIVPELRRTICAALSRFDCDEAALRACAESELDAPDAAVFAENLQAIIHDPHSAAAAYGLAEILDLVRIGVLHAEVAREAILNQAALLGAAVAVKPERFVALRAELEPHQALPEGRLVALAVVRGFAHKWD</sequence>
<feature type="compositionally biased region" description="Basic and acidic residues" evidence="1">
    <location>
        <begin position="130"/>
        <end position="139"/>
    </location>
</feature>
<dbReference type="Pfam" id="PF01955">
    <property type="entry name" value="CbiZ"/>
    <property type="match status" value="1"/>
</dbReference>
<protein>
    <submittedName>
        <fullName evidence="2">Adenosylcobinamide amidohydrolase</fullName>
    </submittedName>
</protein>
<dbReference type="InterPro" id="IPR052209">
    <property type="entry name" value="CbiZ"/>
</dbReference>
<evidence type="ECO:0000313" key="2">
    <source>
        <dbReference type="EMBL" id="SDW70792.1"/>
    </source>
</evidence>
<dbReference type="Proteomes" id="UP000198816">
    <property type="component" value="Unassembled WGS sequence"/>
</dbReference>
<dbReference type="PANTHER" id="PTHR35336:SF5">
    <property type="entry name" value="ADENOSYLCOBINAMIDE AMIDOHYDROLASE"/>
    <property type="match status" value="1"/>
</dbReference>
<name>A0A1H2VQU7_THIRO</name>
<dbReference type="InterPro" id="IPR002808">
    <property type="entry name" value="AdoCbi_amidolase"/>
</dbReference>
<dbReference type="RefSeq" id="WP_093030668.1">
    <property type="nucleotide sequence ID" value="NZ_FNNZ01000007.1"/>
</dbReference>